<dbReference type="Pfam" id="PF02589">
    <property type="entry name" value="LUD_dom"/>
    <property type="match status" value="1"/>
</dbReference>
<dbReference type="InterPro" id="IPR003741">
    <property type="entry name" value="LUD_dom"/>
</dbReference>
<dbReference type="SUPFAM" id="SSF100950">
    <property type="entry name" value="NagB/RpiA/CoA transferase-like"/>
    <property type="match status" value="1"/>
</dbReference>
<keyword evidence="3" id="KW-1185">Reference proteome</keyword>
<sequence length="233" mass="24161">MSSARDIILQRIGKAIEEGRAPPRSERESGAEACLAAKENVLVPAGANVSGDEAIALFTQKAQSVQTTIRHVAAISDVAEAVSQYLTAKNLPQAIRRGSDPLLDRAGWEAQPLMEVTIGPSDGSDRVGLSVAVSAVAETGTLILSSGPDNPTTLNFLPDHHLVVLSAARIVGPLEEALRATVAEAGPAGILPRIVNLITGPSRSGDVEQQIVLGAHGPRAVHVILIGDHPTAV</sequence>
<dbReference type="PANTHER" id="PTHR43682:SF1">
    <property type="entry name" value="LACTATE UTILIZATION PROTEIN C"/>
    <property type="match status" value="1"/>
</dbReference>
<dbReference type="PANTHER" id="PTHR43682">
    <property type="entry name" value="LACTATE UTILIZATION PROTEIN C"/>
    <property type="match status" value="1"/>
</dbReference>
<evidence type="ECO:0000313" key="3">
    <source>
        <dbReference type="Proteomes" id="UP000215405"/>
    </source>
</evidence>
<dbReference type="AlphaFoldDB" id="A0A231V0E0"/>
<accession>A0A231V0E0</accession>
<comment type="caution">
    <text evidence="2">The sequence shown here is derived from an EMBL/GenBank/DDBJ whole genome shotgun (WGS) entry which is preliminary data.</text>
</comment>
<dbReference type="Gene3D" id="3.40.50.10420">
    <property type="entry name" value="NagB/RpiA/CoA transferase-like"/>
    <property type="match status" value="1"/>
</dbReference>
<name>A0A231V0E0_9HYPH</name>
<dbReference type="RefSeq" id="WP_094075535.1">
    <property type="nucleotide sequence ID" value="NZ_NBYO01000001.1"/>
</dbReference>
<feature type="domain" description="LUD" evidence="1">
    <location>
        <begin position="53"/>
        <end position="226"/>
    </location>
</feature>
<organism evidence="2 3">
    <name type="scientific">Notoacmeibacter marinus</name>
    <dbReference type="NCBI Taxonomy" id="1876515"/>
    <lineage>
        <taxon>Bacteria</taxon>
        <taxon>Pseudomonadati</taxon>
        <taxon>Pseudomonadota</taxon>
        <taxon>Alphaproteobacteria</taxon>
        <taxon>Hyphomicrobiales</taxon>
        <taxon>Notoacmeibacteraceae</taxon>
        <taxon>Notoacmeibacter</taxon>
    </lineage>
</organism>
<protein>
    <recommendedName>
        <fullName evidence="1">LUD domain-containing protein</fullName>
    </recommendedName>
</protein>
<dbReference type="EMBL" id="NBYO01000001">
    <property type="protein sequence ID" value="OXT01567.1"/>
    <property type="molecule type" value="Genomic_DNA"/>
</dbReference>
<dbReference type="Proteomes" id="UP000215405">
    <property type="component" value="Unassembled WGS sequence"/>
</dbReference>
<evidence type="ECO:0000313" key="2">
    <source>
        <dbReference type="EMBL" id="OXT01567.1"/>
    </source>
</evidence>
<reference evidence="3" key="1">
    <citation type="journal article" date="2017" name="Int. J. Syst. Evol. Microbiol.">
        <title>Notoacmeibacter marinus gen. nov., sp. nov., isolated from the gut of a limpet and proposal of Notoacmeibacteraceae fam. nov. in the order Rhizobiales of the class Alphaproteobacteria.</title>
        <authorList>
            <person name="Huang Z."/>
            <person name="Guo F."/>
            <person name="Lai Q."/>
        </authorList>
    </citation>
    <scope>NUCLEOTIDE SEQUENCE [LARGE SCALE GENOMIC DNA]</scope>
    <source>
        <strain evidence="3">XMTR2A4</strain>
    </source>
</reference>
<evidence type="ECO:0000259" key="1">
    <source>
        <dbReference type="Pfam" id="PF02589"/>
    </source>
</evidence>
<proteinExistence type="predicted"/>
<dbReference type="InterPro" id="IPR037171">
    <property type="entry name" value="NagB/RpiA_transferase-like"/>
</dbReference>
<gene>
    <name evidence="2" type="ORF">B7H23_00895</name>
</gene>
<dbReference type="InterPro" id="IPR024185">
    <property type="entry name" value="FTHF_cligase-like_sf"/>
</dbReference>